<evidence type="ECO:0000313" key="2">
    <source>
        <dbReference type="EMBL" id="KOM54393.1"/>
    </source>
</evidence>
<gene>
    <name evidence="2" type="ORF">LR48_Vigan10g028500</name>
</gene>
<evidence type="ECO:0000256" key="1">
    <source>
        <dbReference type="SAM" id="MobiDB-lite"/>
    </source>
</evidence>
<feature type="region of interest" description="Disordered" evidence="1">
    <location>
        <begin position="1"/>
        <end position="43"/>
    </location>
</feature>
<proteinExistence type="predicted"/>
<protein>
    <submittedName>
        <fullName evidence="2">Uncharacterized protein</fullName>
    </submittedName>
</protein>
<reference evidence="3" key="1">
    <citation type="journal article" date="2015" name="Proc. Natl. Acad. Sci. U.S.A.">
        <title>Genome sequencing of adzuki bean (Vigna angularis) provides insight into high starch and low fat accumulation and domestication.</title>
        <authorList>
            <person name="Yang K."/>
            <person name="Tian Z."/>
            <person name="Chen C."/>
            <person name="Luo L."/>
            <person name="Zhao B."/>
            <person name="Wang Z."/>
            <person name="Yu L."/>
            <person name="Li Y."/>
            <person name="Sun Y."/>
            <person name="Li W."/>
            <person name="Chen Y."/>
            <person name="Li Y."/>
            <person name="Zhang Y."/>
            <person name="Ai D."/>
            <person name="Zhao J."/>
            <person name="Shang C."/>
            <person name="Ma Y."/>
            <person name="Wu B."/>
            <person name="Wang M."/>
            <person name="Gao L."/>
            <person name="Sun D."/>
            <person name="Zhang P."/>
            <person name="Guo F."/>
            <person name="Wang W."/>
            <person name="Li Y."/>
            <person name="Wang J."/>
            <person name="Varshney R.K."/>
            <person name="Wang J."/>
            <person name="Ling H.Q."/>
            <person name="Wan P."/>
        </authorList>
    </citation>
    <scope>NUCLEOTIDE SEQUENCE</scope>
    <source>
        <strain evidence="3">cv. Jingnong 6</strain>
    </source>
</reference>
<dbReference type="Gramene" id="KOM54393">
    <property type="protein sequence ID" value="KOM54393"/>
    <property type="gene ID" value="LR48_Vigan10g028500"/>
</dbReference>
<evidence type="ECO:0000313" key="3">
    <source>
        <dbReference type="Proteomes" id="UP000053144"/>
    </source>
</evidence>
<dbReference type="EMBL" id="CM003380">
    <property type="protein sequence ID" value="KOM54393.1"/>
    <property type="molecule type" value="Genomic_DNA"/>
</dbReference>
<dbReference type="Proteomes" id="UP000053144">
    <property type="component" value="Chromosome 10"/>
</dbReference>
<name>A0A0L9VHB8_PHAAN</name>
<dbReference type="AlphaFoldDB" id="A0A0L9VHB8"/>
<organism evidence="2 3">
    <name type="scientific">Phaseolus angularis</name>
    <name type="common">Azuki bean</name>
    <name type="synonym">Vigna angularis</name>
    <dbReference type="NCBI Taxonomy" id="3914"/>
    <lineage>
        <taxon>Eukaryota</taxon>
        <taxon>Viridiplantae</taxon>
        <taxon>Streptophyta</taxon>
        <taxon>Embryophyta</taxon>
        <taxon>Tracheophyta</taxon>
        <taxon>Spermatophyta</taxon>
        <taxon>Magnoliopsida</taxon>
        <taxon>eudicotyledons</taxon>
        <taxon>Gunneridae</taxon>
        <taxon>Pentapetalae</taxon>
        <taxon>rosids</taxon>
        <taxon>fabids</taxon>
        <taxon>Fabales</taxon>
        <taxon>Fabaceae</taxon>
        <taxon>Papilionoideae</taxon>
        <taxon>50 kb inversion clade</taxon>
        <taxon>NPAAA clade</taxon>
        <taxon>indigoferoid/millettioid clade</taxon>
        <taxon>Phaseoleae</taxon>
        <taxon>Vigna</taxon>
    </lineage>
</organism>
<sequence length="376" mass="43068">MRQFEQQFESHGMHPHPSPVQELVVPPTGRSGKGSCSAPAVPRDDMDDASPCLLYILDGTRTMLVAREITHEQEQIRLFEDDSFGALQQLCDIIANEPTKVEYDANVFGRGFEVPIYLHSQYVRELSSRREEYMFGVSNNLGYNDVYGFIDPQVTHDANNFDDITTYLTSSFARGKDIYFIPYISSYKRIVEFATQVFEIDIGDLPEPSNIVTGSEILVEVIGMIWKRNKSFKELELRKDKKSTKREGYKRSQDAKLPFSGALGAEKVFSVTSLPDQAAKLVKRNHDYFSPRVKEDDGDKEEKLVHQDSMLKNNESYLGKAVKFKNKLWVIKAIKANGDLEIEGPYSRRVKLMARKMLRLCWCHERKKNANIKNSN</sequence>
<accession>A0A0L9VHB8</accession>